<sequence length="44" mass="5319">MINCLYRINKYINSSHVKLDSHFLSPADMTQPQYYTTWMNENLH</sequence>
<organism evidence="1 2">
    <name type="scientific">Oryzias latipes</name>
    <name type="common">Japanese rice fish</name>
    <name type="synonym">Japanese killifish</name>
    <dbReference type="NCBI Taxonomy" id="8090"/>
    <lineage>
        <taxon>Eukaryota</taxon>
        <taxon>Metazoa</taxon>
        <taxon>Chordata</taxon>
        <taxon>Craniata</taxon>
        <taxon>Vertebrata</taxon>
        <taxon>Euteleostomi</taxon>
        <taxon>Actinopterygii</taxon>
        <taxon>Neopterygii</taxon>
        <taxon>Teleostei</taxon>
        <taxon>Neoteleostei</taxon>
        <taxon>Acanthomorphata</taxon>
        <taxon>Ovalentaria</taxon>
        <taxon>Atherinomorphae</taxon>
        <taxon>Beloniformes</taxon>
        <taxon>Adrianichthyidae</taxon>
        <taxon>Oryziinae</taxon>
        <taxon>Oryzias</taxon>
    </lineage>
</organism>
<reference evidence="1" key="3">
    <citation type="submission" date="2025-09" db="UniProtKB">
        <authorList>
            <consortium name="Ensembl"/>
        </authorList>
    </citation>
    <scope>IDENTIFICATION</scope>
    <source>
        <strain evidence="1">Hd-rR</strain>
    </source>
</reference>
<dbReference type="Ensembl" id="ENSORLT00000037224.1">
    <property type="protein sequence ID" value="ENSORLP00000028559.1"/>
    <property type="gene ID" value="ENSORLG00000022665.1"/>
</dbReference>
<accession>A0A3B3H9E1</accession>
<dbReference type="InParanoid" id="A0A3B3H9E1"/>
<keyword evidence="2" id="KW-1185">Reference proteome</keyword>
<proteinExistence type="predicted"/>
<dbReference type="Proteomes" id="UP000001038">
    <property type="component" value="Chromosome 1"/>
</dbReference>
<evidence type="ECO:0000313" key="1">
    <source>
        <dbReference type="Ensembl" id="ENSORLP00000028559.1"/>
    </source>
</evidence>
<protein>
    <submittedName>
        <fullName evidence="1">Uncharacterized protein</fullName>
    </submittedName>
</protein>
<reference evidence="1 2" key="1">
    <citation type="journal article" date="2007" name="Nature">
        <title>The medaka draft genome and insights into vertebrate genome evolution.</title>
        <authorList>
            <person name="Kasahara M."/>
            <person name="Naruse K."/>
            <person name="Sasaki S."/>
            <person name="Nakatani Y."/>
            <person name="Qu W."/>
            <person name="Ahsan B."/>
            <person name="Yamada T."/>
            <person name="Nagayasu Y."/>
            <person name="Doi K."/>
            <person name="Kasai Y."/>
            <person name="Jindo T."/>
            <person name="Kobayashi D."/>
            <person name="Shimada A."/>
            <person name="Toyoda A."/>
            <person name="Kuroki Y."/>
            <person name="Fujiyama A."/>
            <person name="Sasaki T."/>
            <person name="Shimizu A."/>
            <person name="Asakawa S."/>
            <person name="Shimizu N."/>
            <person name="Hashimoto S."/>
            <person name="Yang J."/>
            <person name="Lee Y."/>
            <person name="Matsushima K."/>
            <person name="Sugano S."/>
            <person name="Sakaizumi M."/>
            <person name="Narita T."/>
            <person name="Ohishi K."/>
            <person name="Haga S."/>
            <person name="Ohta F."/>
            <person name="Nomoto H."/>
            <person name="Nogata K."/>
            <person name="Morishita T."/>
            <person name="Endo T."/>
            <person name="Shin-I T."/>
            <person name="Takeda H."/>
            <person name="Morishita S."/>
            <person name="Kohara Y."/>
        </authorList>
    </citation>
    <scope>NUCLEOTIDE SEQUENCE [LARGE SCALE GENOMIC DNA]</scope>
    <source>
        <strain evidence="1 2">Hd-rR</strain>
    </source>
</reference>
<dbReference type="Bgee" id="ENSORLG00000022665">
    <property type="expression patterns" value="Expressed in bone element and 9 other cell types or tissues"/>
</dbReference>
<evidence type="ECO:0000313" key="2">
    <source>
        <dbReference type="Proteomes" id="UP000001038"/>
    </source>
</evidence>
<dbReference type="AlphaFoldDB" id="A0A3B3H9E1"/>
<name>A0A3B3H9E1_ORYLA</name>
<reference evidence="1" key="2">
    <citation type="submission" date="2025-08" db="UniProtKB">
        <authorList>
            <consortium name="Ensembl"/>
        </authorList>
    </citation>
    <scope>IDENTIFICATION</scope>
    <source>
        <strain evidence="1">Hd-rR</strain>
    </source>
</reference>